<gene>
    <name evidence="3" type="ORF">pipiens_009919</name>
</gene>
<keyword evidence="1" id="KW-0732">Signal</keyword>
<feature type="domain" description="Fibrinogen C-terminal" evidence="2">
    <location>
        <begin position="36"/>
        <end position="255"/>
    </location>
</feature>
<dbReference type="PANTHER" id="PTHR19143:SF327">
    <property type="entry name" value="FI21813P1-RELATED"/>
    <property type="match status" value="1"/>
</dbReference>
<dbReference type="Gene3D" id="3.90.215.10">
    <property type="entry name" value="Gamma Fibrinogen, chain A, domain 1"/>
    <property type="match status" value="1"/>
</dbReference>
<protein>
    <recommendedName>
        <fullName evidence="2">Fibrinogen C-terminal domain-containing protein</fullName>
    </recommendedName>
</protein>
<evidence type="ECO:0000259" key="2">
    <source>
        <dbReference type="PROSITE" id="PS51406"/>
    </source>
</evidence>
<dbReference type="Proteomes" id="UP001562425">
    <property type="component" value="Unassembled WGS sequence"/>
</dbReference>
<dbReference type="InterPro" id="IPR014716">
    <property type="entry name" value="Fibrinogen_a/b/g_C_1"/>
</dbReference>
<feature type="signal peptide" evidence="1">
    <location>
        <begin position="1"/>
        <end position="21"/>
    </location>
</feature>
<dbReference type="SMART" id="SM00186">
    <property type="entry name" value="FBG"/>
    <property type="match status" value="1"/>
</dbReference>
<name>A0ABD1DC37_CULPP</name>
<evidence type="ECO:0000313" key="4">
    <source>
        <dbReference type="Proteomes" id="UP001562425"/>
    </source>
</evidence>
<keyword evidence="4" id="KW-1185">Reference proteome</keyword>
<dbReference type="CDD" id="cd00087">
    <property type="entry name" value="FReD"/>
    <property type="match status" value="1"/>
</dbReference>
<dbReference type="InterPro" id="IPR002181">
    <property type="entry name" value="Fibrinogen_a/b/g_C_dom"/>
</dbReference>
<dbReference type="PROSITE" id="PS51406">
    <property type="entry name" value="FIBRINOGEN_C_2"/>
    <property type="match status" value="1"/>
</dbReference>
<dbReference type="PANTHER" id="PTHR19143">
    <property type="entry name" value="FIBRINOGEN/TENASCIN/ANGIOPOEITIN"/>
    <property type="match status" value="1"/>
</dbReference>
<evidence type="ECO:0000313" key="3">
    <source>
        <dbReference type="EMBL" id="KAL1397218.1"/>
    </source>
</evidence>
<dbReference type="InterPro" id="IPR050373">
    <property type="entry name" value="Fibrinogen_C-term_domain"/>
</dbReference>
<feature type="chain" id="PRO_5044787815" description="Fibrinogen C-terminal domain-containing protein" evidence="1">
    <location>
        <begin position="22"/>
        <end position="255"/>
    </location>
</feature>
<dbReference type="InterPro" id="IPR036056">
    <property type="entry name" value="Fibrinogen-like_C"/>
</dbReference>
<dbReference type="EMBL" id="JBEHCU010006381">
    <property type="protein sequence ID" value="KAL1397218.1"/>
    <property type="molecule type" value="Genomic_DNA"/>
</dbReference>
<dbReference type="Pfam" id="PF00147">
    <property type="entry name" value="Fibrinogen_C"/>
    <property type="match status" value="1"/>
</dbReference>
<dbReference type="AlphaFoldDB" id="A0ABD1DC37"/>
<dbReference type="SUPFAM" id="SSF56496">
    <property type="entry name" value="Fibrinogen C-terminal domain-like"/>
    <property type="match status" value="1"/>
</dbReference>
<proteinExistence type="predicted"/>
<comment type="caution">
    <text evidence="3">The sequence shown here is derived from an EMBL/GenBank/DDBJ whole genome shotgun (WGS) entry which is preliminary data.</text>
</comment>
<reference evidence="3 4" key="1">
    <citation type="submission" date="2024-05" db="EMBL/GenBank/DDBJ databases">
        <title>Culex pipiens pipiens assembly and annotation.</title>
        <authorList>
            <person name="Alout H."/>
            <person name="Durand T."/>
        </authorList>
    </citation>
    <scope>NUCLEOTIDE SEQUENCE [LARGE SCALE GENOMIC DNA]</scope>
    <source>
        <strain evidence="3">HA-2024</strain>
        <tissue evidence="3">Whole body</tissue>
    </source>
</reference>
<evidence type="ECO:0000256" key="1">
    <source>
        <dbReference type="SAM" id="SignalP"/>
    </source>
</evidence>
<accession>A0ABD1DC37</accession>
<organism evidence="3 4">
    <name type="scientific">Culex pipiens pipiens</name>
    <name type="common">Northern house mosquito</name>
    <dbReference type="NCBI Taxonomy" id="38569"/>
    <lineage>
        <taxon>Eukaryota</taxon>
        <taxon>Metazoa</taxon>
        <taxon>Ecdysozoa</taxon>
        <taxon>Arthropoda</taxon>
        <taxon>Hexapoda</taxon>
        <taxon>Insecta</taxon>
        <taxon>Pterygota</taxon>
        <taxon>Neoptera</taxon>
        <taxon>Endopterygota</taxon>
        <taxon>Diptera</taxon>
        <taxon>Nematocera</taxon>
        <taxon>Culicoidea</taxon>
        <taxon>Culicidae</taxon>
        <taxon>Culicinae</taxon>
        <taxon>Culicini</taxon>
        <taxon>Culex</taxon>
        <taxon>Culex</taxon>
    </lineage>
</organism>
<sequence length="255" mass="29179">MFPSPLWKVLLLIAIVQYSIADLNTNDVQANSSSLQASGNLPRTCSMASNRFSGVQLIHPQPGFREPFEVFCDQEYEGGGWIVIQNRYDGSVHFYRDWDEYERGFGNMFGEFWLGLKQIHELTYSMRYELHIIVEDWDGIRAIAKYSDFLVAGPKEKYRLRSLGAFSGSAGDSLTRIHLGMNFTTFDQKNDPSAVNCAVERYGAWWYRQCSNADNGSALNGRHMQGTNITGIAWNSFRRDYYGLKKSRMMIRAVN</sequence>